<name>A0A645AG58_9ZZZZ</name>
<evidence type="ECO:0000256" key="4">
    <source>
        <dbReference type="ARBA" id="ARBA00023136"/>
    </source>
</evidence>
<keyword evidence="2" id="KW-0812">Transmembrane</keyword>
<evidence type="ECO:0000259" key="5">
    <source>
        <dbReference type="Pfam" id="PF04357"/>
    </source>
</evidence>
<dbReference type="AlphaFoldDB" id="A0A645AG58"/>
<sequence>MAAFNITTFKGFINGGVTVNQALADPILQTDNFRIENIRTQNDTLGTLVVEGNWDVIKNGLSLNAHLSNNGKNYLNMDGFVPTGSTDPMDVNIKINALPLAWVQPFAMSTFSRLSGTVNSGIKISGKPNALVTEGWLGINEGIMTVAFTNVTYKISDTINISPDNIGLNNLVIRDDNDHEARLNLLLSHNNFDGMTYRASINMNDFLLMNNGQRTDQMAYGTLKLSGDININGSSSGIYGNANLRNESRSNIRIELPQTAQAAEYSGIIYINTPQDTDSLSFLRKRDGDNANRPIDTRINSGIPINIQAILNVTPLLEASVVINPTTGDALEINGKGQIRANFDTQATPSIKLYGDYIVEDGKFKYNFQNLKTIDFSIREGSTVTLVGDPMNTQFNITAYNQVNVDLAVLSDIFEMQMSNTRTKANAILEIQGSLEQMNLKYDIEVPEVSGDVRQRVNSMISTDEQKIRQFGSLILAGGFMPTEGGSTGGSLGGSATSLAFGQLAKGLDAILAGALSDNFSVSTNLETRDGSFENVRMGVDLSTRLLDDRLRITTNLSYGDNATLASQQAFMGEFELEYDIKNWLMIRVYNRANQRFSKLAPTTQGAGMVVTRDARRFKDLFKFGLRSKEPRTKTKN</sequence>
<dbReference type="Pfam" id="PF04357">
    <property type="entry name" value="TamB"/>
    <property type="match status" value="1"/>
</dbReference>
<protein>
    <recommendedName>
        <fullName evidence="5">Translocation and assembly module TamB C-terminal domain-containing protein</fullName>
    </recommendedName>
</protein>
<evidence type="ECO:0000256" key="3">
    <source>
        <dbReference type="ARBA" id="ARBA00022989"/>
    </source>
</evidence>
<dbReference type="EMBL" id="VSSQ01013740">
    <property type="protein sequence ID" value="MPM52169.1"/>
    <property type="molecule type" value="Genomic_DNA"/>
</dbReference>
<proteinExistence type="predicted"/>
<evidence type="ECO:0000256" key="2">
    <source>
        <dbReference type="ARBA" id="ARBA00022692"/>
    </source>
</evidence>
<evidence type="ECO:0000256" key="1">
    <source>
        <dbReference type="ARBA" id="ARBA00004167"/>
    </source>
</evidence>
<evidence type="ECO:0000313" key="6">
    <source>
        <dbReference type="EMBL" id="MPM52169.1"/>
    </source>
</evidence>
<dbReference type="GO" id="GO:0009306">
    <property type="term" value="P:protein secretion"/>
    <property type="evidence" value="ECO:0007669"/>
    <property type="project" value="InterPro"/>
</dbReference>
<feature type="domain" description="Translocation and assembly module TamB C-terminal" evidence="5">
    <location>
        <begin position="174"/>
        <end position="589"/>
    </location>
</feature>
<comment type="subcellular location">
    <subcellularLocation>
        <location evidence="1">Membrane</location>
        <topology evidence="1">Single-pass membrane protein</topology>
    </subcellularLocation>
</comment>
<reference evidence="6" key="1">
    <citation type="submission" date="2019-08" db="EMBL/GenBank/DDBJ databases">
        <authorList>
            <person name="Kucharzyk K."/>
            <person name="Murdoch R.W."/>
            <person name="Higgins S."/>
            <person name="Loffler F."/>
        </authorList>
    </citation>
    <scope>NUCLEOTIDE SEQUENCE</scope>
</reference>
<organism evidence="6">
    <name type="scientific">bioreactor metagenome</name>
    <dbReference type="NCBI Taxonomy" id="1076179"/>
    <lineage>
        <taxon>unclassified sequences</taxon>
        <taxon>metagenomes</taxon>
        <taxon>ecological metagenomes</taxon>
    </lineage>
</organism>
<comment type="caution">
    <text evidence="6">The sequence shown here is derived from an EMBL/GenBank/DDBJ whole genome shotgun (WGS) entry which is preliminary data.</text>
</comment>
<keyword evidence="4" id="KW-0472">Membrane</keyword>
<accession>A0A645AG58</accession>
<gene>
    <name evidence="6" type="ORF">SDC9_98925</name>
</gene>
<dbReference type="InterPro" id="IPR007452">
    <property type="entry name" value="TamB_C"/>
</dbReference>
<dbReference type="GO" id="GO:0005886">
    <property type="term" value="C:plasma membrane"/>
    <property type="evidence" value="ECO:0007669"/>
    <property type="project" value="InterPro"/>
</dbReference>
<keyword evidence="3" id="KW-1133">Transmembrane helix</keyword>